<sequence length="182" mass="21102">MDVLTYSSFAADAKPKMVNGKIVWALSNDIMFNDFKNCASFLTDIIFFEYRIINDDRSVVSLDKILEMIPNIKSCLFYYDFHMIQDATMKNICQLKNLQNLDLFVVANIPEVVNVGDLSTFIKYHADTKIKFSFNDEISDGYKVQLDALIDTIITSEAPHCLIEYFGQKKEKFNIMHKNYLF</sequence>
<protein>
    <submittedName>
        <fullName evidence="2">Uncharacterized protein</fullName>
    </submittedName>
</protein>
<dbReference type="AlphaFoldDB" id="A0A914Z8P8"/>
<dbReference type="Proteomes" id="UP000887577">
    <property type="component" value="Unplaced"/>
</dbReference>
<accession>A0A914Z8P8</accession>
<reference evidence="2" key="1">
    <citation type="submission" date="2022-11" db="UniProtKB">
        <authorList>
            <consortium name="WormBaseParasite"/>
        </authorList>
    </citation>
    <scope>IDENTIFICATION</scope>
</reference>
<keyword evidence="1" id="KW-1185">Reference proteome</keyword>
<organism evidence="1 2">
    <name type="scientific">Panagrolaimus superbus</name>
    <dbReference type="NCBI Taxonomy" id="310955"/>
    <lineage>
        <taxon>Eukaryota</taxon>
        <taxon>Metazoa</taxon>
        <taxon>Ecdysozoa</taxon>
        <taxon>Nematoda</taxon>
        <taxon>Chromadorea</taxon>
        <taxon>Rhabditida</taxon>
        <taxon>Tylenchina</taxon>
        <taxon>Panagrolaimomorpha</taxon>
        <taxon>Panagrolaimoidea</taxon>
        <taxon>Panagrolaimidae</taxon>
        <taxon>Panagrolaimus</taxon>
    </lineage>
</organism>
<dbReference type="WBParaSite" id="PSU_v2.g8283.t1">
    <property type="protein sequence ID" value="PSU_v2.g8283.t1"/>
    <property type="gene ID" value="PSU_v2.g8283"/>
</dbReference>
<evidence type="ECO:0000313" key="2">
    <source>
        <dbReference type="WBParaSite" id="PSU_v2.g8283.t1"/>
    </source>
</evidence>
<name>A0A914Z8P8_9BILA</name>
<evidence type="ECO:0000313" key="1">
    <source>
        <dbReference type="Proteomes" id="UP000887577"/>
    </source>
</evidence>
<proteinExistence type="predicted"/>